<gene>
    <name evidence="1" type="ORF">HHI36_001553</name>
</gene>
<evidence type="ECO:0000313" key="2">
    <source>
        <dbReference type="Proteomes" id="UP001516400"/>
    </source>
</evidence>
<comment type="caution">
    <text evidence="1">The sequence shown here is derived from an EMBL/GenBank/DDBJ whole genome shotgun (WGS) entry which is preliminary data.</text>
</comment>
<name>A0ABD2P897_9CUCU</name>
<reference evidence="1 2" key="1">
    <citation type="journal article" date="2021" name="BMC Biol.">
        <title>Horizontally acquired antibacterial genes associated with adaptive radiation of ladybird beetles.</title>
        <authorList>
            <person name="Li H.S."/>
            <person name="Tang X.F."/>
            <person name="Huang Y.H."/>
            <person name="Xu Z.Y."/>
            <person name="Chen M.L."/>
            <person name="Du X.Y."/>
            <person name="Qiu B.Y."/>
            <person name="Chen P.T."/>
            <person name="Zhang W."/>
            <person name="Slipinski A."/>
            <person name="Escalona H.E."/>
            <person name="Waterhouse R.M."/>
            <person name="Zwick A."/>
            <person name="Pang H."/>
        </authorList>
    </citation>
    <scope>NUCLEOTIDE SEQUENCE [LARGE SCALE GENOMIC DNA]</scope>
    <source>
        <strain evidence="1">SYSU2018</strain>
    </source>
</reference>
<dbReference type="EMBL" id="JABFTP020000185">
    <property type="protein sequence ID" value="KAL3287064.1"/>
    <property type="molecule type" value="Genomic_DNA"/>
</dbReference>
<evidence type="ECO:0000313" key="1">
    <source>
        <dbReference type="EMBL" id="KAL3287064.1"/>
    </source>
</evidence>
<sequence>MPPPTFRWTQVVKKATKMKRKTETSVGQGLSEDTKQRISEAYLETPHVFILSIDNFVAFIENTDGSSDPYQEAKKFTNYIESLLSNMHTIYPFLKQRSIKNRITRLYKKIKENLQINEIELGSVSSLMSSAELSDEEGLSDSSQISQKSLH</sequence>
<protein>
    <submittedName>
        <fullName evidence="1">Uncharacterized protein</fullName>
    </submittedName>
</protein>
<accession>A0ABD2P897</accession>
<dbReference type="Proteomes" id="UP001516400">
    <property type="component" value="Unassembled WGS sequence"/>
</dbReference>
<keyword evidence="2" id="KW-1185">Reference proteome</keyword>
<organism evidence="1 2">
    <name type="scientific">Cryptolaemus montrouzieri</name>
    <dbReference type="NCBI Taxonomy" id="559131"/>
    <lineage>
        <taxon>Eukaryota</taxon>
        <taxon>Metazoa</taxon>
        <taxon>Ecdysozoa</taxon>
        <taxon>Arthropoda</taxon>
        <taxon>Hexapoda</taxon>
        <taxon>Insecta</taxon>
        <taxon>Pterygota</taxon>
        <taxon>Neoptera</taxon>
        <taxon>Endopterygota</taxon>
        <taxon>Coleoptera</taxon>
        <taxon>Polyphaga</taxon>
        <taxon>Cucujiformia</taxon>
        <taxon>Coccinelloidea</taxon>
        <taxon>Coccinellidae</taxon>
        <taxon>Scymninae</taxon>
        <taxon>Scymnini</taxon>
        <taxon>Cryptolaemus</taxon>
    </lineage>
</organism>
<proteinExistence type="predicted"/>
<dbReference type="AlphaFoldDB" id="A0ABD2P897"/>